<comment type="caution">
    <text evidence="3">The sequence shown here is derived from an EMBL/GenBank/DDBJ whole genome shotgun (WGS) entry which is preliminary data.</text>
</comment>
<dbReference type="InterPro" id="IPR035986">
    <property type="entry name" value="PKD_dom_sf"/>
</dbReference>
<name>I7Z8B9_9GAMM</name>
<protein>
    <recommendedName>
        <fullName evidence="2">PKD domain-containing protein</fullName>
    </recommendedName>
</protein>
<feature type="chain" id="PRO_5003712619" description="PKD domain-containing protein" evidence="1">
    <location>
        <begin position="32"/>
        <end position="459"/>
    </location>
</feature>
<dbReference type="PROSITE" id="PS50093">
    <property type="entry name" value="PKD"/>
    <property type="match status" value="1"/>
</dbReference>
<dbReference type="RefSeq" id="WP_007187277.1">
    <property type="nucleotide sequence ID" value="NZ_AKGD01000004.1"/>
</dbReference>
<dbReference type="OrthoDB" id="5619295at2"/>
<gene>
    <name evidence="3" type="ORF">WQQ_43420</name>
</gene>
<dbReference type="SUPFAM" id="SSF49299">
    <property type="entry name" value="PKD domain"/>
    <property type="match status" value="1"/>
</dbReference>
<dbReference type="CDD" id="cd00146">
    <property type="entry name" value="PKD"/>
    <property type="match status" value="1"/>
</dbReference>
<proteinExistence type="predicted"/>
<feature type="domain" description="PKD" evidence="2">
    <location>
        <begin position="313"/>
        <end position="368"/>
    </location>
</feature>
<feature type="signal peptide" evidence="1">
    <location>
        <begin position="1"/>
        <end position="31"/>
    </location>
</feature>
<dbReference type="InterPro" id="IPR000601">
    <property type="entry name" value="PKD_dom"/>
</dbReference>
<dbReference type="AlphaFoldDB" id="I7Z8B9"/>
<accession>I7Z8B9</accession>
<dbReference type="Proteomes" id="UP000003704">
    <property type="component" value="Unassembled WGS sequence"/>
</dbReference>
<keyword evidence="4" id="KW-1185">Reference proteome</keyword>
<keyword evidence="1" id="KW-0732">Signal</keyword>
<dbReference type="Pfam" id="PF18911">
    <property type="entry name" value="PKD_4"/>
    <property type="match status" value="1"/>
</dbReference>
<evidence type="ECO:0000313" key="4">
    <source>
        <dbReference type="Proteomes" id="UP000003704"/>
    </source>
</evidence>
<dbReference type="Gene3D" id="2.60.40.10">
    <property type="entry name" value="Immunoglobulins"/>
    <property type="match status" value="1"/>
</dbReference>
<sequence>MSVATSTSQRSFKQFALGSALMLGFALGACAPAEEEGASDTPSVYSGKATTGSAPLSDAEVLFDIGGQSFRAVTDAAGTFSVDFGNILGSAPPYIAGTLYKDGYLIQTINLSNSNGRVRGSDLLTTGPLGSQDVAILNPASSGPLYRITHLGDQNFTGSANSQLQVSSSGTRINVRLGPISKAQVAQYPAGLCLVLDVRGLENVAQPTRITLNSQSQNMNASASDGSFSRQSYCFTDVYSGDASRFNTLIIESGNNSSGTDYDDFEFINVTGSFSTAQPPRVFRIDAGDSSTWVADQAVSFDTVDATIYDSYPAQIDWSFGDDSPVLSVRNLDPVTHTYSKTGTFTVKAVARDASDQVLAQATLNLQIQPKHIAGASVGTITRASDNSLEISGRTDFKPINIRVTWPDGTVDEQYNVSTDTYTFKSASTAYEAGQISTLLYFNDTSLSPIRNYTAPARR</sequence>
<evidence type="ECO:0000256" key="1">
    <source>
        <dbReference type="SAM" id="SignalP"/>
    </source>
</evidence>
<dbReference type="InterPro" id="IPR013783">
    <property type="entry name" value="Ig-like_fold"/>
</dbReference>
<dbReference type="EMBL" id="AKGD01000004">
    <property type="protein sequence ID" value="EIT67907.1"/>
    <property type="molecule type" value="Genomic_DNA"/>
</dbReference>
<reference evidence="3 4" key="1">
    <citation type="journal article" date="2012" name="J. Bacteriol.">
        <title>Genome Sequence of n-Alkane-Degrading Hydrocarboniphaga effusa Strain AP103T (ATCC BAA-332T).</title>
        <authorList>
            <person name="Chang H.K."/>
            <person name="Zylstra G.J."/>
            <person name="Chae J.C."/>
        </authorList>
    </citation>
    <scope>NUCLEOTIDE SEQUENCE [LARGE SCALE GENOMIC DNA]</scope>
    <source>
        <strain evidence="3 4">AP103</strain>
    </source>
</reference>
<evidence type="ECO:0000259" key="2">
    <source>
        <dbReference type="PROSITE" id="PS50093"/>
    </source>
</evidence>
<evidence type="ECO:0000313" key="3">
    <source>
        <dbReference type="EMBL" id="EIT67907.1"/>
    </source>
</evidence>
<organism evidence="3 4">
    <name type="scientific">Hydrocarboniphaga effusa AP103</name>
    <dbReference type="NCBI Taxonomy" id="1172194"/>
    <lineage>
        <taxon>Bacteria</taxon>
        <taxon>Pseudomonadati</taxon>
        <taxon>Pseudomonadota</taxon>
        <taxon>Gammaproteobacteria</taxon>
        <taxon>Nevskiales</taxon>
        <taxon>Nevskiaceae</taxon>
        <taxon>Hydrocarboniphaga</taxon>
    </lineage>
</organism>